<accession>A0A3D9CUT8</accession>
<name>A0A3D9CUT8_9FLAO</name>
<organism evidence="1 2">
    <name type="scientific">Chryseobacterium flavum</name>
    <dbReference type="NCBI Taxonomy" id="415851"/>
    <lineage>
        <taxon>Bacteria</taxon>
        <taxon>Pseudomonadati</taxon>
        <taxon>Bacteroidota</taxon>
        <taxon>Flavobacteriia</taxon>
        <taxon>Flavobacteriales</taxon>
        <taxon>Weeksellaceae</taxon>
        <taxon>Chryseobacterium group</taxon>
        <taxon>Chryseobacterium</taxon>
    </lineage>
</organism>
<dbReference type="AlphaFoldDB" id="A0A3D9CUT8"/>
<evidence type="ECO:0000313" key="1">
    <source>
        <dbReference type="EMBL" id="REC69525.1"/>
    </source>
</evidence>
<gene>
    <name evidence="1" type="ORF">DRF59_01285</name>
</gene>
<sequence length="144" mass="16890">MKKFFFFFLSAIVFVSASFTREQRVMDNPGYENTRSEPTASLLQNKLTPKLFIWKDSITIFKYRYTSLAQPSLKVMFTKHHLAITHLILKSPIMEKPSDSSAVKQKRTARYKSVNKFFFWWQPKPFTIKTSSYNASPVLLDSFK</sequence>
<keyword evidence="2" id="KW-1185">Reference proteome</keyword>
<protein>
    <submittedName>
        <fullName evidence="1">Uncharacterized protein</fullName>
    </submittedName>
</protein>
<dbReference type="Proteomes" id="UP000256769">
    <property type="component" value="Unassembled WGS sequence"/>
</dbReference>
<comment type="caution">
    <text evidence="1">The sequence shown here is derived from an EMBL/GenBank/DDBJ whole genome shotgun (WGS) entry which is preliminary data.</text>
</comment>
<proteinExistence type="predicted"/>
<dbReference type="EMBL" id="QNUE01000001">
    <property type="protein sequence ID" value="REC69525.1"/>
    <property type="molecule type" value="Genomic_DNA"/>
</dbReference>
<evidence type="ECO:0000313" key="2">
    <source>
        <dbReference type="Proteomes" id="UP000256769"/>
    </source>
</evidence>
<dbReference type="RefSeq" id="WP_115956484.1">
    <property type="nucleotide sequence ID" value="NZ_CBCRVL010000002.1"/>
</dbReference>
<reference evidence="1 2" key="1">
    <citation type="journal article" date="2007" name="Int. J. Syst. Evol. Microbiol.">
        <title>Chryseobacterium flavum sp. nov., isolated from polluted soil.</title>
        <authorList>
            <person name="Zhou Y."/>
            <person name="Dong J."/>
            <person name="Wang X."/>
            <person name="Huang X."/>
            <person name="Zhang K.Y."/>
            <person name="Zhang Y.Q."/>
            <person name="Guo Y.F."/>
            <person name="Lai R."/>
            <person name="Li W.J."/>
        </authorList>
    </citation>
    <scope>NUCLEOTIDE SEQUENCE [LARGE SCALE GENOMIC DNA]</scope>
    <source>
        <strain evidence="1 2">KCTC 12877</strain>
    </source>
</reference>